<dbReference type="OrthoDB" id="5515017at2"/>
<reference evidence="1 2" key="1">
    <citation type="submission" date="2015-09" db="EMBL/GenBank/DDBJ databases">
        <title>Sorangium comparison.</title>
        <authorList>
            <person name="Zaburannyi N."/>
            <person name="Bunk B."/>
            <person name="Overmann J."/>
            <person name="Mueller R."/>
        </authorList>
    </citation>
    <scope>NUCLEOTIDE SEQUENCE [LARGE SCALE GENOMIC DNA]</scope>
    <source>
        <strain evidence="1 2">So ce26</strain>
    </source>
</reference>
<gene>
    <name evidence="1" type="ORF">SOCE26_095440</name>
</gene>
<accession>A0A2L0F8U3</accession>
<dbReference type="EMBL" id="CP012673">
    <property type="protein sequence ID" value="AUX48018.1"/>
    <property type="molecule type" value="Genomic_DNA"/>
</dbReference>
<name>A0A2L0F8U3_SORCE</name>
<protein>
    <submittedName>
        <fullName evidence="1">Uncharacterized protein</fullName>
    </submittedName>
</protein>
<dbReference type="Proteomes" id="UP000238348">
    <property type="component" value="Chromosome"/>
</dbReference>
<organism evidence="1 2">
    <name type="scientific">Sorangium cellulosum</name>
    <name type="common">Polyangium cellulosum</name>
    <dbReference type="NCBI Taxonomy" id="56"/>
    <lineage>
        <taxon>Bacteria</taxon>
        <taxon>Pseudomonadati</taxon>
        <taxon>Myxococcota</taxon>
        <taxon>Polyangia</taxon>
        <taxon>Polyangiales</taxon>
        <taxon>Polyangiaceae</taxon>
        <taxon>Sorangium</taxon>
    </lineage>
</organism>
<evidence type="ECO:0000313" key="1">
    <source>
        <dbReference type="EMBL" id="AUX48018.1"/>
    </source>
</evidence>
<sequence>MARIKLIVTGDLEKLALHDSLRRLFPSERDGDEVVWDKPRKLHCSTSHRLVRGNKPSVPMLALAQAMLDEVGIGKKGQPADLVVVVDDVELGNLGQEGIIAEHFRAAVNEKLDKFEMSARDRYRSLLRDKCSFHLLCPMTEAYLFGDVDALRVAGVQAGQNPMLTHDDVERFETDDPAWLPTCKQENMSRQKTTAWWVHERHPKHYLEHLTERGGVFYEETDHGKRALIGLLWGGVPKSRADTPVLRALLEDLSDWFHVTNPLGAGDLNAFLYPLRSVNRANLVLRNL</sequence>
<proteinExistence type="predicted"/>
<evidence type="ECO:0000313" key="2">
    <source>
        <dbReference type="Proteomes" id="UP000238348"/>
    </source>
</evidence>
<dbReference type="AlphaFoldDB" id="A0A2L0F8U3"/>
<dbReference type="RefSeq" id="WP_159397956.1">
    <property type="nucleotide sequence ID" value="NZ_CP012673.1"/>
</dbReference>